<dbReference type="EMBL" id="BMWC01000010">
    <property type="protein sequence ID" value="GGX20824.1"/>
    <property type="molecule type" value="Genomic_DNA"/>
</dbReference>
<dbReference type="PANTHER" id="PTHR38733">
    <property type="entry name" value="PROTEIN MCRC"/>
    <property type="match status" value="1"/>
</dbReference>
<dbReference type="Proteomes" id="UP000617743">
    <property type="component" value="Unassembled WGS sequence"/>
</dbReference>
<dbReference type="RefSeq" id="WP_190053312.1">
    <property type="nucleotide sequence ID" value="NZ_BMWC01000010.1"/>
</dbReference>
<name>A0ABQ2XJX6_9ACTN</name>
<reference evidence="2" key="1">
    <citation type="journal article" date="2019" name="Int. J. Syst. Evol. Microbiol.">
        <title>The Global Catalogue of Microorganisms (GCM) 10K type strain sequencing project: providing services to taxonomists for standard genome sequencing and annotation.</title>
        <authorList>
            <consortium name="The Broad Institute Genomics Platform"/>
            <consortium name="The Broad Institute Genome Sequencing Center for Infectious Disease"/>
            <person name="Wu L."/>
            <person name="Ma J."/>
        </authorList>
    </citation>
    <scope>NUCLEOTIDE SEQUENCE [LARGE SCALE GENOMIC DNA]</scope>
    <source>
        <strain evidence="2">JCM 4866</strain>
    </source>
</reference>
<gene>
    <name evidence="1" type="ORF">GCM10010383_58620</name>
</gene>
<organism evidence="1 2">
    <name type="scientific">Streptomyces lomondensis</name>
    <dbReference type="NCBI Taxonomy" id="68229"/>
    <lineage>
        <taxon>Bacteria</taxon>
        <taxon>Bacillati</taxon>
        <taxon>Actinomycetota</taxon>
        <taxon>Actinomycetes</taxon>
        <taxon>Kitasatosporales</taxon>
        <taxon>Streptomycetaceae</taxon>
        <taxon>Streptomyces</taxon>
    </lineage>
</organism>
<dbReference type="Pfam" id="PF10117">
    <property type="entry name" value="McrBC"/>
    <property type="match status" value="1"/>
</dbReference>
<proteinExistence type="predicted"/>
<evidence type="ECO:0000313" key="1">
    <source>
        <dbReference type="EMBL" id="GGX20824.1"/>
    </source>
</evidence>
<accession>A0ABQ2XJX6</accession>
<dbReference type="InterPro" id="IPR019292">
    <property type="entry name" value="McrC"/>
</dbReference>
<protein>
    <submittedName>
        <fullName evidence="1">McrBC 5-methylcytosine restriction system component</fullName>
    </submittedName>
</protein>
<keyword evidence="2" id="KW-1185">Reference proteome</keyword>
<evidence type="ECO:0000313" key="2">
    <source>
        <dbReference type="Proteomes" id="UP000617743"/>
    </source>
</evidence>
<sequence length="416" mass="44977">MTTPGPVAAGLDLTVPETGPGTVRELTGDQIAGLLGVPGLVRLTPAAGGRWRLRGNQKVGLVRLRTPSGGAVQLHLRPKLPVRDLLFLLSYSPGDPWRPEPVTAAESDELLPAVADLLARTARRTLDAGVLHGYRTVEEELPLIRGRIRTADQLRRVGLPLPVAVRYDDHTPDIVENRILLTALHLAARLPGVPGPTRRTLRHLSDHLTGVQPLPPGAPLPRWTPNRLNSRYARVLRLAELVLSARSVQPDGRTPTAADGFLLDMPDVFERFLTVALGEVLARQGIRCAAQEGHHRLDEARRVRLRPDLVLYRAGRPVSVVDAKYVFLGTPAPSTDHLGQLLGYCTALGLPHGHLVYAATDRDGPTDHVIRRAGITVTAHALDLARPPAELLSAVADLADRIAATAADTRPAPRRS</sequence>
<dbReference type="PANTHER" id="PTHR38733:SF1">
    <property type="entry name" value="TYPE IV METHYL-DIRECTED RESTRICTION ENZYME ECOKMCRBC"/>
    <property type="match status" value="1"/>
</dbReference>
<comment type="caution">
    <text evidence="1">The sequence shown here is derived from an EMBL/GenBank/DDBJ whole genome shotgun (WGS) entry which is preliminary data.</text>
</comment>